<feature type="domain" description="DUF6948" evidence="1">
    <location>
        <begin position="7"/>
        <end position="89"/>
    </location>
</feature>
<dbReference type="Pfam" id="PF22253">
    <property type="entry name" value="DUF6948"/>
    <property type="match status" value="1"/>
</dbReference>
<accession>A0A6J5LEX3</accession>
<sequence length="97" mass="10843">MNNENPYVIVRTYSAGVFAGNLLSREAREVTLTNARRIWYWAGAASLSQLAMEGTSKPAECKFPCEVDQVLLLEAIEILSVTEKARQSIKQVPIWKA</sequence>
<gene>
    <name evidence="2" type="ORF">UFOVP255_35</name>
</gene>
<name>A0A6J5LEX3_9CAUD</name>
<evidence type="ECO:0000313" key="2">
    <source>
        <dbReference type="EMBL" id="CAB4132605.1"/>
    </source>
</evidence>
<reference evidence="2" key="1">
    <citation type="submission" date="2020-04" db="EMBL/GenBank/DDBJ databases">
        <authorList>
            <person name="Chiriac C."/>
            <person name="Salcher M."/>
            <person name="Ghai R."/>
            <person name="Kavagutti S V."/>
        </authorList>
    </citation>
    <scope>NUCLEOTIDE SEQUENCE</scope>
</reference>
<protein>
    <recommendedName>
        <fullName evidence="1">DUF6948 domain-containing protein</fullName>
    </recommendedName>
</protein>
<organism evidence="2">
    <name type="scientific">uncultured Caudovirales phage</name>
    <dbReference type="NCBI Taxonomy" id="2100421"/>
    <lineage>
        <taxon>Viruses</taxon>
        <taxon>Duplodnaviria</taxon>
        <taxon>Heunggongvirae</taxon>
        <taxon>Uroviricota</taxon>
        <taxon>Caudoviricetes</taxon>
        <taxon>Peduoviridae</taxon>
        <taxon>Maltschvirus</taxon>
        <taxon>Maltschvirus maltsch</taxon>
    </lineage>
</organism>
<dbReference type="InterPro" id="IPR054226">
    <property type="entry name" value="DUF6948"/>
</dbReference>
<evidence type="ECO:0000259" key="1">
    <source>
        <dbReference type="Pfam" id="PF22253"/>
    </source>
</evidence>
<dbReference type="EMBL" id="LR796265">
    <property type="protein sequence ID" value="CAB4132605.1"/>
    <property type="molecule type" value="Genomic_DNA"/>
</dbReference>
<proteinExistence type="predicted"/>